<evidence type="ECO:0000256" key="3">
    <source>
        <dbReference type="ARBA" id="ARBA00022737"/>
    </source>
</evidence>
<keyword evidence="2" id="KW-0433">Leucine-rich repeat</keyword>
<dbReference type="SUPFAM" id="SSF81383">
    <property type="entry name" value="F-box domain"/>
    <property type="match status" value="1"/>
</dbReference>
<dbReference type="InterPro" id="IPR032675">
    <property type="entry name" value="LRR_dom_sf"/>
</dbReference>
<dbReference type="SUPFAM" id="SSF52047">
    <property type="entry name" value="RNI-like"/>
    <property type="match status" value="1"/>
</dbReference>
<dbReference type="EMBL" id="CP126208">
    <property type="protein sequence ID" value="WIA08031.1"/>
    <property type="molecule type" value="Genomic_DNA"/>
</dbReference>
<organism evidence="4 5">
    <name type="scientific">Tetradesmus obliquus</name>
    <name type="common">Green alga</name>
    <name type="synonym">Acutodesmus obliquus</name>
    <dbReference type="NCBI Taxonomy" id="3088"/>
    <lineage>
        <taxon>Eukaryota</taxon>
        <taxon>Viridiplantae</taxon>
        <taxon>Chlorophyta</taxon>
        <taxon>core chlorophytes</taxon>
        <taxon>Chlorophyceae</taxon>
        <taxon>CS clade</taxon>
        <taxon>Sphaeropleales</taxon>
        <taxon>Scenedesmaceae</taxon>
        <taxon>Tetradesmus</taxon>
    </lineage>
</organism>
<gene>
    <name evidence="4" type="ORF">OEZ85_007501</name>
</gene>
<comment type="subcellular location">
    <subcellularLocation>
        <location evidence="1">Cytoplasm</location>
        <location evidence="1">Cytoskeleton</location>
        <location evidence="1">Cilium axoneme</location>
    </subcellularLocation>
</comment>
<evidence type="ECO:0008006" key="6">
    <source>
        <dbReference type="Google" id="ProtNLM"/>
    </source>
</evidence>
<dbReference type="PANTHER" id="PTHR46652:SF3">
    <property type="entry name" value="LEUCINE-RICH REPEAT-CONTAINING PROTEIN 9"/>
    <property type="match status" value="1"/>
</dbReference>
<evidence type="ECO:0000313" key="4">
    <source>
        <dbReference type="EMBL" id="WIA08031.1"/>
    </source>
</evidence>
<evidence type="ECO:0000313" key="5">
    <source>
        <dbReference type="Proteomes" id="UP001244341"/>
    </source>
</evidence>
<dbReference type="SUPFAM" id="SSF52058">
    <property type="entry name" value="L domain-like"/>
    <property type="match status" value="1"/>
</dbReference>
<keyword evidence="5" id="KW-1185">Reference proteome</keyword>
<sequence>MWALDWITAAAPGLHGLPAIAARTRHSAHPGHAASRRSPPRQLLQMLGSYLEPADVAAARLVCKDWRELLSAQEVRLALPHNEPQNQACNAWALARAMDTFRAHLPTLQRLELAGILQPAHWRAALDSMQCLAPQLRGLTLSDICWPPPASLHQFNTLTALQRLTIRSPHFSRLEEAHLAAIAGLTQLQELGLCFRTVEGSAHAPLSLDPLAALVRLTSLDVQYTGLLELASAVVFCGPRALCRFSSLVRMRVSLVPVPCLTSLAALPQLCQLTLQQSQPVSGPQCNSLASCRQLHSLALSSVQWADIQKLAPLTNLRSLAVQIHQPVRGALPAAAAGRQLLQLKQLRSLRSLTLKGQCELSTELLLQLARCWGSMTQLDLCCNMPDGTLGLQQFSALRSLCVQPYKWDVWSSDPPVLLYPSLLPPSLTSLEALDVCTSPCAERRLAMPDLSLCSSLESLELHHSQLNQCHLAHIAASCPCSLRSLKLVAVDDSARIRASGLTILTKLTVLTQLSIHAHERAINKNVRRAISSMSQLRSLTLLTSPDYPTSFARSLACLTQLSNLVVLRVGLGFGALDALRRLGSQVGRALPHCSYQMLTDTCVD</sequence>
<dbReference type="Proteomes" id="UP001244341">
    <property type="component" value="Chromosome 1b"/>
</dbReference>
<reference evidence="4 5" key="1">
    <citation type="submission" date="2023-05" db="EMBL/GenBank/DDBJ databases">
        <title>A 100% complete, gapless, phased diploid assembly of the Scenedesmus obliquus UTEX 3031 genome.</title>
        <authorList>
            <person name="Biondi T.C."/>
            <person name="Hanschen E.R."/>
            <person name="Kwon T."/>
            <person name="Eng W."/>
            <person name="Kruse C.P.S."/>
            <person name="Koehler S.I."/>
            <person name="Kunde Y."/>
            <person name="Gleasner C.D."/>
            <person name="You Mak K.T."/>
            <person name="Polle J."/>
            <person name="Hovde B.T."/>
            <person name="Starkenburg S.R."/>
        </authorList>
    </citation>
    <scope>NUCLEOTIDE SEQUENCE [LARGE SCALE GENOMIC DNA]</scope>
    <source>
        <strain evidence="4 5">DOE0152z</strain>
    </source>
</reference>
<proteinExistence type="predicted"/>
<keyword evidence="3" id="KW-0677">Repeat</keyword>
<evidence type="ECO:0000256" key="1">
    <source>
        <dbReference type="ARBA" id="ARBA00004430"/>
    </source>
</evidence>
<dbReference type="InterPro" id="IPR036047">
    <property type="entry name" value="F-box-like_dom_sf"/>
</dbReference>
<dbReference type="PANTHER" id="PTHR46652">
    <property type="entry name" value="LEUCINE-RICH REPEAT AND IQ DOMAIN-CONTAINING PROTEIN 1-RELATED"/>
    <property type="match status" value="1"/>
</dbReference>
<dbReference type="Gene3D" id="3.80.10.10">
    <property type="entry name" value="Ribonuclease Inhibitor"/>
    <property type="match status" value="2"/>
</dbReference>
<accession>A0ABY8TI93</accession>
<dbReference type="InterPro" id="IPR050836">
    <property type="entry name" value="SDS22/Internalin_LRR"/>
</dbReference>
<name>A0ABY8TI93_TETOB</name>
<evidence type="ECO:0000256" key="2">
    <source>
        <dbReference type="ARBA" id="ARBA00022614"/>
    </source>
</evidence>
<protein>
    <recommendedName>
        <fullName evidence="6">F-box domain-containing protein</fullName>
    </recommendedName>
</protein>